<dbReference type="Gene3D" id="3.40.50.720">
    <property type="entry name" value="NAD(P)-binding Rossmann-like Domain"/>
    <property type="match status" value="1"/>
</dbReference>
<dbReference type="RefSeq" id="WP_284487108.1">
    <property type="nucleotide sequence ID" value="NZ_JASNJE010000031.1"/>
</dbReference>
<dbReference type="SUPFAM" id="SSF51735">
    <property type="entry name" value="NAD(P)-binding Rossmann-fold domains"/>
    <property type="match status" value="1"/>
</dbReference>
<dbReference type="InterPro" id="IPR036291">
    <property type="entry name" value="NAD(P)-bd_dom_sf"/>
</dbReference>
<keyword evidence="2" id="KW-1185">Reference proteome</keyword>
<evidence type="ECO:0000313" key="1">
    <source>
        <dbReference type="EMBL" id="MDK3075178.1"/>
    </source>
</evidence>
<protein>
    <submittedName>
        <fullName evidence="1">Epimerase</fullName>
    </submittedName>
</protein>
<dbReference type="Proteomes" id="UP001227126">
    <property type="component" value="Unassembled WGS sequence"/>
</dbReference>
<sequence>MARTVLILGASGRFGRNAAIQFKARGWEVRLFDRATDDLERSAGGVSVIVNAWNPPYPDWARLVPDLHRQVITVAAKTGATVIVPGNVYVFGAQTPVPWGSNTSHRAENPLGQIRIHMENAYRQSGVRTIVLRAGDFIDTCASGNWFDQIMIKSLSRGRFIYPGNPDIPHAWAYLPDLAAAAVDLAEMRESLPVLADIPFPGYKFSGRDMAAALERLVSRPLKLKRMSWLPLLLARPFWPMARCLLEMRYLWDTPHWLDGAAFHRLLPDFQATPFELALASAIPPGSIEREVHPDQTVPARR</sequence>
<proteinExistence type="predicted"/>
<gene>
    <name evidence="1" type="ORF">QO034_18990</name>
</gene>
<comment type="caution">
    <text evidence="1">The sequence shown here is derived from an EMBL/GenBank/DDBJ whole genome shotgun (WGS) entry which is preliminary data.</text>
</comment>
<dbReference type="EMBL" id="JASNJE010000031">
    <property type="protein sequence ID" value="MDK3075178.1"/>
    <property type="molecule type" value="Genomic_DNA"/>
</dbReference>
<accession>A0ABT7FJC6</accession>
<organism evidence="1 2">
    <name type="scientific">Sedimentitalea xiamensis</name>
    <dbReference type="NCBI Taxonomy" id="3050037"/>
    <lineage>
        <taxon>Bacteria</taxon>
        <taxon>Pseudomonadati</taxon>
        <taxon>Pseudomonadota</taxon>
        <taxon>Alphaproteobacteria</taxon>
        <taxon>Rhodobacterales</taxon>
        <taxon>Paracoccaceae</taxon>
        <taxon>Sedimentitalea</taxon>
    </lineage>
</organism>
<name>A0ABT7FJC6_9RHOB</name>
<evidence type="ECO:0000313" key="2">
    <source>
        <dbReference type="Proteomes" id="UP001227126"/>
    </source>
</evidence>
<reference evidence="1 2" key="1">
    <citation type="submission" date="2023-05" db="EMBL/GenBank/DDBJ databases">
        <title>Sedimentitalea sp. nov. JM2-8.</title>
        <authorList>
            <person name="Huang J."/>
        </authorList>
    </citation>
    <scope>NUCLEOTIDE SEQUENCE [LARGE SCALE GENOMIC DNA]</scope>
    <source>
        <strain evidence="1 2">JM2-8</strain>
    </source>
</reference>